<proteinExistence type="predicted"/>
<feature type="transmembrane region" description="Helical" evidence="1">
    <location>
        <begin position="20"/>
        <end position="43"/>
    </location>
</feature>
<dbReference type="AlphaFoldDB" id="A0A0C3L9C6"/>
<dbReference type="HOGENOM" id="CLU_2869309_0_0_1"/>
<evidence type="ECO:0000313" key="2">
    <source>
        <dbReference type="EMBL" id="KIO30443.1"/>
    </source>
</evidence>
<dbReference type="EMBL" id="KN822972">
    <property type="protein sequence ID" value="KIO30443.1"/>
    <property type="molecule type" value="Genomic_DNA"/>
</dbReference>
<keyword evidence="3" id="KW-1185">Reference proteome</keyword>
<keyword evidence="1" id="KW-1133">Transmembrane helix</keyword>
<keyword evidence="1" id="KW-0812">Transmembrane</keyword>
<reference evidence="3" key="2">
    <citation type="submission" date="2015-01" db="EMBL/GenBank/DDBJ databases">
        <title>Evolutionary Origins and Diversification of the Mycorrhizal Mutualists.</title>
        <authorList>
            <consortium name="DOE Joint Genome Institute"/>
            <consortium name="Mycorrhizal Genomics Consortium"/>
            <person name="Kohler A."/>
            <person name="Kuo A."/>
            <person name="Nagy L.G."/>
            <person name="Floudas D."/>
            <person name="Copeland A."/>
            <person name="Barry K.W."/>
            <person name="Cichocki N."/>
            <person name="Veneault-Fourrey C."/>
            <person name="LaButti K."/>
            <person name="Lindquist E.A."/>
            <person name="Lipzen A."/>
            <person name="Lundell T."/>
            <person name="Morin E."/>
            <person name="Murat C."/>
            <person name="Riley R."/>
            <person name="Ohm R."/>
            <person name="Sun H."/>
            <person name="Tunlid A."/>
            <person name="Henrissat B."/>
            <person name="Grigoriev I.V."/>
            <person name="Hibbett D.S."/>
            <person name="Martin F."/>
        </authorList>
    </citation>
    <scope>NUCLEOTIDE SEQUENCE [LARGE SCALE GENOMIC DNA]</scope>
    <source>
        <strain evidence="3">MUT 4182</strain>
    </source>
</reference>
<accession>A0A0C3L9C6</accession>
<evidence type="ECO:0000256" key="1">
    <source>
        <dbReference type="SAM" id="Phobius"/>
    </source>
</evidence>
<evidence type="ECO:0000313" key="3">
    <source>
        <dbReference type="Proteomes" id="UP000054248"/>
    </source>
</evidence>
<reference evidence="2 3" key="1">
    <citation type="submission" date="2014-04" db="EMBL/GenBank/DDBJ databases">
        <authorList>
            <consortium name="DOE Joint Genome Institute"/>
            <person name="Kuo A."/>
            <person name="Girlanda M."/>
            <person name="Perotto S."/>
            <person name="Kohler A."/>
            <person name="Nagy L.G."/>
            <person name="Floudas D."/>
            <person name="Copeland A."/>
            <person name="Barry K.W."/>
            <person name="Cichocki N."/>
            <person name="Veneault-Fourrey C."/>
            <person name="LaButti K."/>
            <person name="Lindquist E.A."/>
            <person name="Lipzen A."/>
            <person name="Lundell T."/>
            <person name="Morin E."/>
            <person name="Murat C."/>
            <person name="Sun H."/>
            <person name="Tunlid A."/>
            <person name="Henrissat B."/>
            <person name="Grigoriev I.V."/>
            <person name="Hibbett D.S."/>
            <person name="Martin F."/>
            <person name="Nordberg H.P."/>
            <person name="Cantor M.N."/>
            <person name="Hua S.X."/>
        </authorList>
    </citation>
    <scope>NUCLEOTIDE SEQUENCE [LARGE SCALE GENOMIC DNA]</scope>
    <source>
        <strain evidence="2 3">MUT 4182</strain>
    </source>
</reference>
<name>A0A0C3L9C6_9AGAM</name>
<sequence length="64" mass="7586">MADLSVHPWGQPFRRRDIVTLIFTIMGWILRGFFEKIVCVVWYTRFGVRIEDLSSLHPGWPQPL</sequence>
<organism evidence="2 3">
    <name type="scientific">Tulasnella calospora MUT 4182</name>
    <dbReference type="NCBI Taxonomy" id="1051891"/>
    <lineage>
        <taxon>Eukaryota</taxon>
        <taxon>Fungi</taxon>
        <taxon>Dikarya</taxon>
        <taxon>Basidiomycota</taxon>
        <taxon>Agaricomycotina</taxon>
        <taxon>Agaricomycetes</taxon>
        <taxon>Cantharellales</taxon>
        <taxon>Tulasnellaceae</taxon>
        <taxon>Tulasnella</taxon>
    </lineage>
</organism>
<protein>
    <submittedName>
        <fullName evidence="2">Uncharacterized protein</fullName>
    </submittedName>
</protein>
<keyword evidence="1" id="KW-0472">Membrane</keyword>
<gene>
    <name evidence="2" type="ORF">M407DRAFT_20503</name>
</gene>
<dbReference type="Proteomes" id="UP000054248">
    <property type="component" value="Unassembled WGS sequence"/>
</dbReference>